<dbReference type="GeneID" id="30019217"/>
<feature type="domain" description="NWD NACHT-NTPase N-terminal" evidence="2">
    <location>
        <begin position="80"/>
        <end position="240"/>
    </location>
</feature>
<dbReference type="InterPro" id="IPR031359">
    <property type="entry name" value="NACHT_N"/>
</dbReference>
<evidence type="ECO:0000313" key="3">
    <source>
        <dbReference type="EMBL" id="OAA69655.1"/>
    </source>
</evidence>
<dbReference type="Proteomes" id="UP000076744">
    <property type="component" value="Unassembled WGS sequence"/>
</dbReference>
<dbReference type="AlphaFoldDB" id="A0A168B5P7"/>
<feature type="compositionally biased region" description="Low complexity" evidence="1">
    <location>
        <begin position="31"/>
        <end position="43"/>
    </location>
</feature>
<gene>
    <name evidence="3" type="ORF">ISF_02925</name>
</gene>
<sequence length="330" mass="35577">MTADSQQNIIRKFVGRLRAGSLSLISQRSSSHDASFSPSLSSPSHHHHSFSSRRRTNSPRSSLSSLAAAAAARDAGVSLDLWNAAYDVLRDGPATSGLVLTYESIIAQELPSHVKAAAGGGMSINFRGRSDEDRLRLLQEIMSAGLAKRRGSRTEQGESPARATIDAAKAAIDAVVPVYMSSAVAWAGICTMTPLLLDPILRLGYIQAGISHVLGRIDFYMTLASLLAPGSWRDEARFRSSQQDAALRDELTRHAWNPAAKNVVDWAGLEGMVRRIREADEAIVERVRAGATAVTRHRLLKSYKDLEPLPAAEDSLSHHHMAAIATAVAA</sequence>
<dbReference type="STRING" id="1081104.A0A168B5P7"/>
<dbReference type="RefSeq" id="XP_018706259.1">
    <property type="nucleotide sequence ID" value="XM_018846531.1"/>
</dbReference>
<keyword evidence="4" id="KW-1185">Reference proteome</keyword>
<evidence type="ECO:0000259" key="2">
    <source>
        <dbReference type="Pfam" id="PF17100"/>
    </source>
</evidence>
<dbReference type="OrthoDB" id="4919232at2759"/>
<dbReference type="EMBL" id="AZHB01000005">
    <property type="protein sequence ID" value="OAA69655.1"/>
    <property type="molecule type" value="Genomic_DNA"/>
</dbReference>
<comment type="caution">
    <text evidence="3">The sequence shown here is derived from an EMBL/GenBank/DDBJ whole genome shotgun (WGS) entry which is preliminary data.</text>
</comment>
<protein>
    <recommendedName>
        <fullName evidence="2">NWD NACHT-NTPase N-terminal domain-containing protein</fullName>
    </recommendedName>
</protein>
<reference evidence="3 4" key="1">
    <citation type="journal article" date="2016" name="Genome Biol. Evol.">
        <title>Divergent and convergent evolution of fungal pathogenicity.</title>
        <authorList>
            <person name="Shang Y."/>
            <person name="Xiao G."/>
            <person name="Zheng P."/>
            <person name="Cen K."/>
            <person name="Zhan S."/>
            <person name="Wang C."/>
        </authorList>
    </citation>
    <scope>NUCLEOTIDE SEQUENCE [LARGE SCALE GENOMIC DNA]</scope>
    <source>
        <strain evidence="3 4">ARSEF 2679</strain>
    </source>
</reference>
<organism evidence="3 4">
    <name type="scientific">Cordyceps fumosorosea (strain ARSEF 2679)</name>
    <name type="common">Isaria fumosorosea</name>
    <dbReference type="NCBI Taxonomy" id="1081104"/>
    <lineage>
        <taxon>Eukaryota</taxon>
        <taxon>Fungi</taxon>
        <taxon>Dikarya</taxon>
        <taxon>Ascomycota</taxon>
        <taxon>Pezizomycotina</taxon>
        <taxon>Sordariomycetes</taxon>
        <taxon>Hypocreomycetidae</taxon>
        <taxon>Hypocreales</taxon>
        <taxon>Cordycipitaceae</taxon>
        <taxon>Cordyceps</taxon>
    </lineage>
</organism>
<name>A0A168B5P7_CORFA</name>
<accession>A0A168B5P7</accession>
<feature type="compositionally biased region" description="Basic residues" evidence="1">
    <location>
        <begin position="44"/>
        <end position="57"/>
    </location>
</feature>
<evidence type="ECO:0000313" key="4">
    <source>
        <dbReference type="Proteomes" id="UP000076744"/>
    </source>
</evidence>
<feature type="region of interest" description="Disordered" evidence="1">
    <location>
        <begin position="31"/>
        <end position="62"/>
    </location>
</feature>
<dbReference type="Pfam" id="PF17100">
    <property type="entry name" value="NACHT_N"/>
    <property type="match status" value="1"/>
</dbReference>
<evidence type="ECO:0000256" key="1">
    <source>
        <dbReference type="SAM" id="MobiDB-lite"/>
    </source>
</evidence>
<proteinExistence type="predicted"/>